<name>A0A5N5W3W2_STRMB</name>
<comment type="caution">
    <text evidence="1">The sequence shown here is derived from an EMBL/GenBank/DDBJ whole genome shotgun (WGS) entry which is preliminary data.</text>
</comment>
<dbReference type="EMBL" id="VOKX01000070">
    <property type="protein sequence ID" value="KAB7839508.1"/>
    <property type="molecule type" value="Genomic_DNA"/>
</dbReference>
<organism evidence="1 2">
    <name type="scientific">Streptomyces mobaraensis</name>
    <name type="common">Streptoverticillium mobaraense</name>
    <dbReference type="NCBI Taxonomy" id="35621"/>
    <lineage>
        <taxon>Bacteria</taxon>
        <taxon>Bacillati</taxon>
        <taxon>Actinomycetota</taxon>
        <taxon>Actinomycetes</taxon>
        <taxon>Kitasatosporales</taxon>
        <taxon>Streptomycetaceae</taxon>
        <taxon>Streptomyces</taxon>
    </lineage>
</organism>
<keyword evidence="2" id="KW-1185">Reference proteome</keyword>
<protein>
    <submittedName>
        <fullName evidence="1">Uncharacterized protein</fullName>
    </submittedName>
</protein>
<gene>
    <name evidence="1" type="ORF">FRZ00_21470</name>
</gene>
<dbReference type="Proteomes" id="UP000327000">
    <property type="component" value="Unassembled WGS sequence"/>
</dbReference>
<evidence type="ECO:0000313" key="2">
    <source>
        <dbReference type="Proteomes" id="UP000327000"/>
    </source>
</evidence>
<evidence type="ECO:0000313" key="1">
    <source>
        <dbReference type="EMBL" id="KAB7839508.1"/>
    </source>
</evidence>
<proteinExistence type="predicted"/>
<reference evidence="1 2" key="1">
    <citation type="journal article" date="2019" name="Microb. Cell Fact.">
        <title>Exploring novel herbicidin analogues by transcriptional regulator overexpression and MS/MS molecular networking.</title>
        <authorList>
            <person name="Shi Y."/>
            <person name="Gu R."/>
            <person name="Li Y."/>
            <person name="Wang X."/>
            <person name="Ren W."/>
            <person name="Li X."/>
            <person name="Wang L."/>
            <person name="Xie Y."/>
            <person name="Hong B."/>
        </authorList>
    </citation>
    <scope>NUCLEOTIDE SEQUENCE [LARGE SCALE GENOMIC DNA]</scope>
    <source>
        <strain evidence="1 2">US-43</strain>
    </source>
</reference>
<sequence>MNDEEWNALYPIGTPVVAYPGVRPEDPFAVAVRKRQTEGCFVDQADASLCRALTTVTRTPAWMLGCGAPVVSVEGYTGGIHLTHIDVIAEAPSKAAVARG</sequence>
<accession>A0A5N5W3W2</accession>
<dbReference type="RefSeq" id="WP_152264622.1">
    <property type="nucleotide sequence ID" value="NZ_VOKX01000070.1"/>
</dbReference>
<dbReference type="AlphaFoldDB" id="A0A5N5W3W2"/>
<dbReference type="OrthoDB" id="4312611at2"/>